<reference evidence="12 13" key="1">
    <citation type="submission" date="2018-02" db="EMBL/GenBank/DDBJ databases">
        <title>Genomic Encyclopedia of Archaeal and Bacterial Type Strains, Phase II (KMG-II): from individual species to whole genera.</title>
        <authorList>
            <person name="Goeker M."/>
        </authorList>
    </citation>
    <scope>NUCLEOTIDE SEQUENCE [LARGE SCALE GENOMIC DNA]</scope>
    <source>
        <strain evidence="12 13">DSM 29526</strain>
    </source>
</reference>
<proteinExistence type="inferred from homology"/>
<keyword evidence="2" id="KW-1003">Cell membrane</keyword>
<dbReference type="PANTHER" id="PTHR28259:SF1">
    <property type="entry name" value="FLUORIDE EXPORT PROTEIN 1-RELATED"/>
    <property type="match status" value="1"/>
</dbReference>
<dbReference type="EMBL" id="PTJC01000006">
    <property type="protein sequence ID" value="PPK85536.1"/>
    <property type="molecule type" value="Genomic_DNA"/>
</dbReference>
<gene>
    <name evidence="12" type="ORF">CLV84_2437</name>
</gene>
<dbReference type="Proteomes" id="UP000237662">
    <property type="component" value="Unassembled WGS sequence"/>
</dbReference>
<dbReference type="GO" id="GO:0005886">
    <property type="term" value="C:plasma membrane"/>
    <property type="evidence" value="ECO:0007669"/>
    <property type="project" value="UniProtKB-SubCell"/>
</dbReference>
<organism evidence="12 13">
    <name type="scientific">Neolewinella xylanilytica</name>
    <dbReference type="NCBI Taxonomy" id="1514080"/>
    <lineage>
        <taxon>Bacteria</taxon>
        <taxon>Pseudomonadati</taxon>
        <taxon>Bacteroidota</taxon>
        <taxon>Saprospiria</taxon>
        <taxon>Saprospirales</taxon>
        <taxon>Lewinellaceae</taxon>
        <taxon>Neolewinella</taxon>
    </lineage>
</organism>
<keyword evidence="3" id="KW-0997">Cell inner membrane</keyword>
<keyword evidence="5 11" id="KW-1133">Transmembrane helix</keyword>
<dbReference type="Pfam" id="PF02537">
    <property type="entry name" value="CRCB"/>
    <property type="match status" value="1"/>
</dbReference>
<comment type="similarity">
    <text evidence="9 11">Belongs to the fluoride channel Fluc/FEX (TC 1.A.43) family.</text>
</comment>
<keyword evidence="8" id="KW-0407">Ion channel</keyword>
<keyword evidence="6" id="KW-0813">Transport</keyword>
<comment type="caution">
    <text evidence="12">The sequence shown here is derived from an EMBL/GenBank/DDBJ whole genome shotgun (WGS) entry which is preliminary data.</text>
</comment>
<dbReference type="GO" id="GO:1903425">
    <property type="term" value="F:fluoride transmembrane transporter activity"/>
    <property type="evidence" value="ECO:0007669"/>
    <property type="project" value="TreeGrafter"/>
</dbReference>
<evidence type="ECO:0000256" key="9">
    <source>
        <dbReference type="ARBA" id="ARBA00035120"/>
    </source>
</evidence>
<evidence type="ECO:0000256" key="6">
    <source>
        <dbReference type="ARBA" id="ARBA00023065"/>
    </source>
</evidence>
<name>A0A2S6I2Y2_9BACT</name>
<dbReference type="AlphaFoldDB" id="A0A2S6I2Y2"/>
<protein>
    <recommendedName>
        <fullName evidence="11">Fluoride-specific ion channel</fullName>
    </recommendedName>
</protein>
<keyword evidence="13" id="KW-1185">Reference proteome</keyword>
<dbReference type="InterPro" id="IPR003691">
    <property type="entry name" value="FluC"/>
</dbReference>
<feature type="transmembrane region" description="Helical" evidence="11">
    <location>
        <begin position="17"/>
        <end position="41"/>
    </location>
</feature>
<comment type="catalytic activity">
    <reaction evidence="10">
        <text>fluoride(in) = fluoride(out)</text>
        <dbReference type="Rhea" id="RHEA:76159"/>
        <dbReference type="ChEBI" id="CHEBI:17051"/>
    </reaction>
    <physiologicalReaction direction="left-to-right" evidence="10">
        <dbReference type="Rhea" id="RHEA:76160"/>
    </physiologicalReaction>
</comment>
<evidence type="ECO:0000256" key="4">
    <source>
        <dbReference type="ARBA" id="ARBA00022692"/>
    </source>
</evidence>
<keyword evidence="6" id="KW-0406">Ion transport</keyword>
<keyword evidence="7 11" id="KW-0472">Membrane</keyword>
<evidence type="ECO:0000256" key="1">
    <source>
        <dbReference type="ARBA" id="ARBA00004651"/>
    </source>
</evidence>
<accession>A0A2S6I2Y2</accession>
<evidence type="ECO:0000313" key="12">
    <source>
        <dbReference type="EMBL" id="PPK85536.1"/>
    </source>
</evidence>
<evidence type="ECO:0000256" key="3">
    <source>
        <dbReference type="ARBA" id="ARBA00022519"/>
    </source>
</evidence>
<feature type="transmembrane region" description="Helical" evidence="11">
    <location>
        <begin position="47"/>
        <end position="70"/>
    </location>
</feature>
<evidence type="ECO:0000256" key="5">
    <source>
        <dbReference type="ARBA" id="ARBA00022989"/>
    </source>
</evidence>
<evidence type="ECO:0000256" key="2">
    <source>
        <dbReference type="ARBA" id="ARBA00022475"/>
    </source>
</evidence>
<evidence type="ECO:0000256" key="8">
    <source>
        <dbReference type="ARBA" id="ARBA00023303"/>
    </source>
</evidence>
<comment type="function">
    <text evidence="11">Important for reducing fluoride concentration in the cell, thus reducing its toxicity.</text>
</comment>
<sequence>MGLSLVGRQQLAPPQQLLLITGFCGGFSTFSTFSAELLLMLQEGQPFLAFLYLATSVLVGVLSIFAVVYFTGGPTIS</sequence>
<dbReference type="PANTHER" id="PTHR28259">
    <property type="entry name" value="FLUORIDE EXPORT PROTEIN 1-RELATED"/>
    <property type="match status" value="1"/>
</dbReference>
<evidence type="ECO:0000256" key="11">
    <source>
        <dbReference type="RuleBase" id="RU004340"/>
    </source>
</evidence>
<comment type="caution">
    <text evidence="11">Lacks conserved residue(s) required for the propagation of feature annotation.</text>
</comment>
<keyword evidence="4 11" id="KW-0812">Transmembrane</keyword>
<evidence type="ECO:0000256" key="10">
    <source>
        <dbReference type="ARBA" id="ARBA00035585"/>
    </source>
</evidence>
<comment type="subcellular location">
    <subcellularLocation>
        <location evidence="1">Cell membrane</location>
        <topology evidence="1">Multi-pass membrane protein</topology>
    </subcellularLocation>
</comment>
<evidence type="ECO:0000313" key="13">
    <source>
        <dbReference type="Proteomes" id="UP000237662"/>
    </source>
</evidence>
<evidence type="ECO:0000256" key="7">
    <source>
        <dbReference type="ARBA" id="ARBA00023136"/>
    </source>
</evidence>